<dbReference type="GO" id="GO:0015250">
    <property type="term" value="F:water channel activity"/>
    <property type="evidence" value="ECO:0007669"/>
    <property type="project" value="TreeGrafter"/>
</dbReference>
<dbReference type="InterPro" id="IPR034294">
    <property type="entry name" value="Aquaporin_transptr"/>
</dbReference>
<keyword evidence="4 9" id="KW-0812">Transmembrane</keyword>
<feature type="transmembrane region" description="Helical" evidence="10">
    <location>
        <begin position="80"/>
        <end position="99"/>
    </location>
</feature>
<dbReference type="InterPro" id="IPR023271">
    <property type="entry name" value="Aquaporin-like"/>
</dbReference>
<name>A0A9W7SJD3_9PEZI</name>
<keyword evidence="3 9" id="KW-0813">Transport</keyword>
<keyword evidence="6 10" id="KW-1133">Transmembrane helix</keyword>
<dbReference type="AlphaFoldDB" id="A0A9W7SJD3"/>
<feature type="transmembrane region" description="Helical" evidence="10">
    <location>
        <begin position="239"/>
        <end position="258"/>
    </location>
</feature>
<evidence type="ECO:0000313" key="12">
    <source>
        <dbReference type="Proteomes" id="UP001138500"/>
    </source>
</evidence>
<dbReference type="Pfam" id="PF00230">
    <property type="entry name" value="MIP"/>
    <property type="match status" value="1"/>
</dbReference>
<dbReference type="EMBL" id="RIBY02002445">
    <property type="protein sequence ID" value="KAH9812956.1"/>
    <property type="molecule type" value="Genomic_DNA"/>
</dbReference>
<dbReference type="InterPro" id="IPR000425">
    <property type="entry name" value="MIP"/>
</dbReference>
<feature type="transmembrane region" description="Helical" evidence="10">
    <location>
        <begin position="106"/>
        <end position="123"/>
    </location>
</feature>
<dbReference type="Proteomes" id="UP001138500">
    <property type="component" value="Unassembled WGS sequence"/>
</dbReference>
<evidence type="ECO:0000256" key="5">
    <source>
        <dbReference type="ARBA" id="ARBA00022737"/>
    </source>
</evidence>
<evidence type="ECO:0000256" key="9">
    <source>
        <dbReference type="RuleBase" id="RU000477"/>
    </source>
</evidence>
<evidence type="ECO:0000256" key="7">
    <source>
        <dbReference type="ARBA" id="ARBA00023136"/>
    </source>
</evidence>
<dbReference type="PANTHER" id="PTHR19139">
    <property type="entry name" value="AQUAPORIN TRANSPORTER"/>
    <property type="match status" value="1"/>
</dbReference>
<feature type="transmembrane region" description="Helical" evidence="10">
    <location>
        <begin position="194"/>
        <end position="214"/>
    </location>
</feature>
<reference evidence="11 12" key="1">
    <citation type="journal article" date="2018" name="IMA Fungus">
        <title>IMA Genome-F 10: Nine draft genome sequences of Claviceps purpurea s.lat., including C. arundinis, C. humidiphila, and C. cf. spartinae, pseudomolecules for the pitch canker pathogen Fusarium circinatum, draft genome of Davidsoniella eucalypti, Grosmannia galeiformis, Quambalaria eucalypti, and Teratosphaeria destructans.</title>
        <authorList>
            <person name="Wingfield B.D."/>
            <person name="Liu M."/>
            <person name="Nguyen H.D."/>
            <person name="Lane F.A."/>
            <person name="Morgan S.W."/>
            <person name="De Vos L."/>
            <person name="Wilken P.M."/>
            <person name="Duong T.A."/>
            <person name="Aylward J."/>
            <person name="Coetzee M.P."/>
            <person name="Dadej K."/>
            <person name="De Beer Z.W."/>
            <person name="Findlay W."/>
            <person name="Havenga M."/>
            <person name="Kolarik M."/>
            <person name="Menzies J.G."/>
            <person name="Naidoo K."/>
            <person name="Pochopski O."/>
            <person name="Shoukouhi P."/>
            <person name="Santana Q.C."/>
            <person name="Seifert K.A."/>
            <person name="Soal N."/>
            <person name="Steenkamp E.T."/>
            <person name="Tatham C.T."/>
            <person name="van der Nest M.A."/>
            <person name="Wingfield M.J."/>
        </authorList>
    </citation>
    <scope>NUCLEOTIDE SEQUENCE [LARGE SCALE GENOMIC DNA]</scope>
    <source>
        <strain evidence="11">CMW44962</strain>
    </source>
</reference>
<keyword evidence="12" id="KW-1185">Reference proteome</keyword>
<keyword evidence="5" id="KW-0677">Repeat</keyword>
<protein>
    <submittedName>
        <fullName evidence="11">Aquaporin-like protein</fullName>
    </submittedName>
</protein>
<evidence type="ECO:0000256" key="10">
    <source>
        <dbReference type="SAM" id="Phobius"/>
    </source>
</evidence>
<feature type="transmembrane region" description="Helical" evidence="10">
    <location>
        <begin position="168"/>
        <end position="187"/>
    </location>
</feature>
<evidence type="ECO:0000256" key="6">
    <source>
        <dbReference type="ARBA" id="ARBA00022989"/>
    </source>
</evidence>
<evidence type="ECO:0000256" key="1">
    <source>
        <dbReference type="ARBA" id="ARBA00004141"/>
    </source>
</evidence>
<reference evidence="11 12" key="2">
    <citation type="journal article" date="2021" name="Curr. Genet.">
        <title>Genetic response to nitrogen starvation in the aggressive Eucalyptus foliar pathogen Teratosphaeria destructans.</title>
        <authorList>
            <person name="Havenga M."/>
            <person name="Wingfield B.D."/>
            <person name="Wingfield M.J."/>
            <person name="Dreyer L.L."/>
            <person name="Roets F."/>
            <person name="Aylward J."/>
        </authorList>
    </citation>
    <scope>NUCLEOTIDE SEQUENCE [LARGE SCALE GENOMIC DNA]</scope>
    <source>
        <strain evidence="11">CMW44962</strain>
    </source>
</reference>
<accession>A0A9W7SJD3</accession>
<proteinExistence type="inferred from homology"/>
<dbReference type="Gene3D" id="1.20.1080.10">
    <property type="entry name" value="Glycerol uptake facilitator protein"/>
    <property type="match status" value="1"/>
</dbReference>
<comment type="catalytic activity">
    <reaction evidence="8">
        <text>H2O(in) = H2O(out)</text>
        <dbReference type="Rhea" id="RHEA:29667"/>
        <dbReference type="ChEBI" id="CHEBI:15377"/>
    </reaction>
</comment>
<comment type="similarity">
    <text evidence="2 9">Belongs to the MIP/aquaporin (TC 1.A.8) family.</text>
</comment>
<dbReference type="FunFam" id="1.20.1080.10:FF:000014">
    <property type="entry name" value="Aquaporin 1"/>
    <property type="match status" value="1"/>
</dbReference>
<feature type="transmembrane region" description="Helical" evidence="10">
    <location>
        <begin position="35"/>
        <end position="60"/>
    </location>
</feature>
<comment type="subcellular location">
    <subcellularLocation>
        <location evidence="1">Membrane</location>
        <topology evidence="1">Multi-pass membrane protein</topology>
    </subcellularLocation>
</comment>
<keyword evidence="7 10" id="KW-0472">Membrane</keyword>
<gene>
    <name evidence="11" type="ORF">Tdes44962_MAKER05721</name>
</gene>
<comment type="caution">
    <text evidence="11">The sequence shown here is derived from an EMBL/GenBank/DDBJ whole genome shotgun (WGS) entry which is preliminary data.</text>
</comment>
<dbReference type="SUPFAM" id="SSF81338">
    <property type="entry name" value="Aquaporin-like"/>
    <property type="match status" value="1"/>
</dbReference>
<evidence type="ECO:0000256" key="8">
    <source>
        <dbReference type="ARBA" id="ARBA00034651"/>
    </source>
</evidence>
<evidence type="ECO:0000313" key="11">
    <source>
        <dbReference type="EMBL" id="KAH9812956.1"/>
    </source>
</evidence>
<dbReference type="GO" id="GO:0005886">
    <property type="term" value="C:plasma membrane"/>
    <property type="evidence" value="ECO:0007669"/>
    <property type="project" value="TreeGrafter"/>
</dbReference>
<evidence type="ECO:0000256" key="2">
    <source>
        <dbReference type="ARBA" id="ARBA00006175"/>
    </source>
</evidence>
<evidence type="ECO:0000256" key="3">
    <source>
        <dbReference type="ARBA" id="ARBA00022448"/>
    </source>
</evidence>
<sequence>MSANSEKAWKPRHSADQPFFGFAESRHPRDHSPMLAHFVAATGEFVGTFMFLFFAFVGHMAVASQAGEVAPNGHASGSTIINISLCYGFSLLVNVWCFYRISGGMFNPAVTLGLVITGAVPWMRGLIVFPAQLLGGICAAALADCLVPENIDGVQTTLASGMGVVQGLFLEMFLTALLVFAILMLAVEKHKSTFVAPLGIGLALFMAQIAGVYYTGGSLNPARSFGPAVAAASFHSNHWIYWVGPLLGALISAGYYHFIKFLHYEEVSGDQDSAAGGFEATVHGYHPDAHPAVALKDRESLHQVMSGSASTSAYAARQGQVQSMA</sequence>
<dbReference type="PANTHER" id="PTHR19139:SF283">
    <property type="entry name" value="AQUAPORIN"/>
    <property type="match status" value="1"/>
</dbReference>
<dbReference type="OrthoDB" id="3222at2759"/>
<organism evidence="11 12">
    <name type="scientific">Teratosphaeria destructans</name>
    <dbReference type="NCBI Taxonomy" id="418781"/>
    <lineage>
        <taxon>Eukaryota</taxon>
        <taxon>Fungi</taxon>
        <taxon>Dikarya</taxon>
        <taxon>Ascomycota</taxon>
        <taxon>Pezizomycotina</taxon>
        <taxon>Dothideomycetes</taxon>
        <taxon>Dothideomycetidae</taxon>
        <taxon>Mycosphaerellales</taxon>
        <taxon>Teratosphaeriaceae</taxon>
        <taxon>Teratosphaeria</taxon>
    </lineage>
</organism>
<evidence type="ECO:0000256" key="4">
    <source>
        <dbReference type="ARBA" id="ARBA00022692"/>
    </source>
</evidence>
<dbReference type="PRINTS" id="PR00783">
    <property type="entry name" value="MINTRINSICP"/>
</dbReference>